<organism evidence="1 2">
    <name type="scientific">Dactylosporangium darangshiense</name>
    <dbReference type="NCBI Taxonomy" id="579108"/>
    <lineage>
        <taxon>Bacteria</taxon>
        <taxon>Bacillati</taxon>
        <taxon>Actinomycetota</taxon>
        <taxon>Actinomycetes</taxon>
        <taxon>Micromonosporales</taxon>
        <taxon>Micromonosporaceae</taxon>
        <taxon>Dactylosporangium</taxon>
    </lineage>
</organism>
<protein>
    <submittedName>
        <fullName evidence="1">Uncharacterized protein</fullName>
    </submittedName>
</protein>
<dbReference type="RefSeq" id="WP_345142572.1">
    <property type="nucleotide sequence ID" value="NZ_BAABAT010000067.1"/>
</dbReference>
<reference evidence="2" key="1">
    <citation type="journal article" date="2019" name="Int. J. Syst. Evol. Microbiol.">
        <title>The Global Catalogue of Microorganisms (GCM) 10K type strain sequencing project: providing services to taxonomists for standard genome sequencing and annotation.</title>
        <authorList>
            <consortium name="The Broad Institute Genomics Platform"/>
            <consortium name="The Broad Institute Genome Sequencing Center for Infectious Disease"/>
            <person name="Wu L."/>
            <person name="Ma J."/>
        </authorList>
    </citation>
    <scope>NUCLEOTIDE SEQUENCE [LARGE SCALE GENOMIC DNA]</scope>
    <source>
        <strain evidence="2">JCM 17441</strain>
    </source>
</reference>
<proteinExistence type="predicted"/>
<dbReference type="EMBL" id="BAABAT010000067">
    <property type="protein sequence ID" value="GAA4263368.1"/>
    <property type="molecule type" value="Genomic_DNA"/>
</dbReference>
<accession>A0ABP8DUA5</accession>
<gene>
    <name evidence="1" type="ORF">GCM10022255_107290</name>
</gene>
<dbReference type="Proteomes" id="UP001500620">
    <property type="component" value="Unassembled WGS sequence"/>
</dbReference>
<comment type="caution">
    <text evidence="1">The sequence shown here is derived from an EMBL/GenBank/DDBJ whole genome shotgun (WGS) entry which is preliminary data.</text>
</comment>
<sequence length="51" mass="5789">MNALRERRIRTAELFETAGFPDQAGQSYNTAGLIAFLTELRKHLRGPLMLI</sequence>
<evidence type="ECO:0000313" key="1">
    <source>
        <dbReference type="EMBL" id="GAA4263368.1"/>
    </source>
</evidence>
<keyword evidence="2" id="KW-1185">Reference proteome</keyword>
<name>A0ABP8DUA5_9ACTN</name>
<evidence type="ECO:0000313" key="2">
    <source>
        <dbReference type="Proteomes" id="UP001500620"/>
    </source>
</evidence>